<accession>A0A7T8H3L9</accession>
<gene>
    <name evidence="2" type="ORF">FKW44_017075</name>
</gene>
<evidence type="ECO:0000313" key="3">
    <source>
        <dbReference type="Proteomes" id="UP000595437"/>
    </source>
</evidence>
<proteinExistence type="predicted"/>
<sequence length="56" mass="6279">MAMPQREHPSFSTLSGNIDPSNGSLLLTGLEVYMPRLASVIIREKMIKEPLNFKGY</sequence>
<keyword evidence="3" id="KW-1185">Reference proteome</keyword>
<dbReference type="AlphaFoldDB" id="A0A7T8H3L9"/>
<name>A0A7T8H3L9_CALRO</name>
<keyword evidence="2" id="KW-0456">Lyase</keyword>
<protein>
    <submittedName>
        <fullName evidence="2">Sphingosine1phosphate lyase 1</fullName>
    </submittedName>
</protein>
<dbReference type="Proteomes" id="UP000595437">
    <property type="component" value="Chromosome 11"/>
</dbReference>
<evidence type="ECO:0000256" key="1">
    <source>
        <dbReference type="SAM" id="MobiDB-lite"/>
    </source>
</evidence>
<feature type="compositionally biased region" description="Polar residues" evidence="1">
    <location>
        <begin position="10"/>
        <end position="20"/>
    </location>
</feature>
<evidence type="ECO:0000313" key="2">
    <source>
        <dbReference type="EMBL" id="QQP42420.1"/>
    </source>
</evidence>
<dbReference type="GO" id="GO:0016829">
    <property type="term" value="F:lyase activity"/>
    <property type="evidence" value="ECO:0007669"/>
    <property type="project" value="UniProtKB-KW"/>
</dbReference>
<feature type="region of interest" description="Disordered" evidence="1">
    <location>
        <begin position="1"/>
        <end position="20"/>
    </location>
</feature>
<reference evidence="3" key="1">
    <citation type="submission" date="2021-01" db="EMBL/GenBank/DDBJ databases">
        <title>Caligus Genome Assembly.</title>
        <authorList>
            <person name="Gallardo-Escarate C."/>
        </authorList>
    </citation>
    <scope>NUCLEOTIDE SEQUENCE [LARGE SCALE GENOMIC DNA]</scope>
</reference>
<organism evidence="2 3">
    <name type="scientific">Caligus rogercresseyi</name>
    <name type="common">Sea louse</name>
    <dbReference type="NCBI Taxonomy" id="217165"/>
    <lineage>
        <taxon>Eukaryota</taxon>
        <taxon>Metazoa</taxon>
        <taxon>Ecdysozoa</taxon>
        <taxon>Arthropoda</taxon>
        <taxon>Crustacea</taxon>
        <taxon>Multicrustacea</taxon>
        <taxon>Hexanauplia</taxon>
        <taxon>Copepoda</taxon>
        <taxon>Siphonostomatoida</taxon>
        <taxon>Caligidae</taxon>
        <taxon>Caligus</taxon>
    </lineage>
</organism>
<dbReference type="EMBL" id="CP045900">
    <property type="protein sequence ID" value="QQP42420.1"/>
    <property type="molecule type" value="Genomic_DNA"/>
</dbReference>